<dbReference type="CDD" id="cd16325">
    <property type="entry name" value="LolA"/>
    <property type="match status" value="1"/>
</dbReference>
<dbReference type="InterPro" id="IPR004564">
    <property type="entry name" value="OM_lipoprot_carrier_LolA-like"/>
</dbReference>
<accession>A0A9X1FRU6</accession>
<gene>
    <name evidence="2" type="ORF">KX928_02005</name>
</gene>
<dbReference type="PANTHER" id="PTHR35869:SF1">
    <property type="entry name" value="OUTER-MEMBRANE LIPOPROTEIN CARRIER PROTEIN"/>
    <property type="match status" value="1"/>
</dbReference>
<organism evidence="2 3">
    <name type="scientific">Roseobacter insulae</name>
    <dbReference type="NCBI Taxonomy" id="2859783"/>
    <lineage>
        <taxon>Bacteria</taxon>
        <taxon>Pseudomonadati</taxon>
        <taxon>Pseudomonadota</taxon>
        <taxon>Alphaproteobacteria</taxon>
        <taxon>Rhodobacterales</taxon>
        <taxon>Roseobacteraceae</taxon>
        <taxon>Roseobacter</taxon>
    </lineage>
</organism>
<feature type="chain" id="PRO_5040725771" evidence="1">
    <location>
        <begin position="24"/>
        <end position="201"/>
    </location>
</feature>
<keyword evidence="1" id="KW-0732">Signal</keyword>
<dbReference type="AlphaFoldDB" id="A0A9X1FRU6"/>
<dbReference type="Pfam" id="PF03548">
    <property type="entry name" value="LolA"/>
    <property type="match status" value="1"/>
</dbReference>
<evidence type="ECO:0000313" key="2">
    <source>
        <dbReference type="EMBL" id="MBW4706550.1"/>
    </source>
</evidence>
<protein>
    <submittedName>
        <fullName evidence="2">Outer membrane lipoprotein carrier protein LolA</fullName>
    </submittedName>
</protein>
<evidence type="ECO:0000313" key="3">
    <source>
        <dbReference type="Proteomes" id="UP001138661"/>
    </source>
</evidence>
<dbReference type="EMBL" id="JAHXDN010000001">
    <property type="protein sequence ID" value="MBW4706550.1"/>
    <property type="molecule type" value="Genomic_DNA"/>
</dbReference>
<reference evidence="2" key="1">
    <citation type="submission" date="2021-07" db="EMBL/GenBank/DDBJ databases">
        <title>Roseobacter insulae sp. nov., isolated from a tidal flat.</title>
        <authorList>
            <person name="Park S."/>
            <person name="Yoon J.-H."/>
        </authorList>
    </citation>
    <scope>NUCLEOTIDE SEQUENCE</scope>
    <source>
        <strain evidence="2">YSTF-M11</strain>
    </source>
</reference>
<comment type="caution">
    <text evidence="2">The sequence shown here is derived from an EMBL/GenBank/DDBJ whole genome shotgun (WGS) entry which is preliminary data.</text>
</comment>
<dbReference type="RefSeq" id="WP_219498268.1">
    <property type="nucleotide sequence ID" value="NZ_JAHXDN010000001.1"/>
</dbReference>
<proteinExistence type="predicted"/>
<feature type="signal peptide" evidence="1">
    <location>
        <begin position="1"/>
        <end position="23"/>
    </location>
</feature>
<keyword evidence="2" id="KW-0449">Lipoprotein</keyword>
<sequence length="201" mass="22003">MKRLIPAILTACLGIFSAMPALAEKLSLNEISGYLNDLITAQGAFTQINDDGTISSGKLFIKRPGKMRFEYDPPEQALVLADANTVVIIDKKSNQPPESYPLSRTPLSLILARQVNLGRARMVTGHDYDGTATIVTAQDPDNPDTGSIRMSFTDNPVQLRQWIIDDANGGQTTVILGEFEAGLSLRNSLFDPGRALRERDR</sequence>
<dbReference type="PANTHER" id="PTHR35869">
    <property type="entry name" value="OUTER-MEMBRANE LIPOPROTEIN CARRIER PROTEIN"/>
    <property type="match status" value="1"/>
</dbReference>
<keyword evidence="3" id="KW-1185">Reference proteome</keyword>
<dbReference type="Proteomes" id="UP001138661">
    <property type="component" value="Unassembled WGS sequence"/>
</dbReference>
<name>A0A9X1FRU6_9RHOB</name>
<evidence type="ECO:0000256" key="1">
    <source>
        <dbReference type="SAM" id="SignalP"/>
    </source>
</evidence>